<evidence type="ECO:0000313" key="2">
    <source>
        <dbReference type="Proteomes" id="UP000292003"/>
    </source>
</evidence>
<dbReference type="AlphaFoldDB" id="A0A4V2ELX4"/>
<keyword evidence="2" id="KW-1185">Reference proteome</keyword>
<sequence>MLNRGGRDISPLAAARVAALAPDAAGRHRLTAAFYAAAVPRRTRFGDAELTFLHWASERGVLSPVTGSPWWRAVNDRLLRDRVEAGLLAGGERGSPSSYPVELWVRFLREPSPRTWFRAHNAGVVAGYLSHSGLAAREPPAERFLLNLVLMRLLFAHALCVDRRVALGGLAGLGRLADVSRRGSVRLYLGLRTAYPRTYPPPGLAPDAVLGSGLVRVVDYGVIGSRLPALYGLAAEELGEPAVSGLLAGDLPAYRWPDEYTAPWLAGRSRAMARLAALATRPVRPVRPRPSPPR</sequence>
<evidence type="ECO:0000313" key="1">
    <source>
        <dbReference type="EMBL" id="RZQ63075.1"/>
    </source>
</evidence>
<gene>
    <name evidence="1" type="ORF">EWH70_15415</name>
</gene>
<organism evidence="1 2">
    <name type="scientific">Amycolatopsis suaedae</name>
    <dbReference type="NCBI Taxonomy" id="2510978"/>
    <lineage>
        <taxon>Bacteria</taxon>
        <taxon>Bacillati</taxon>
        <taxon>Actinomycetota</taxon>
        <taxon>Actinomycetes</taxon>
        <taxon>Pseudonocardiales</taxon>
        <taxon>Pseudonocardiaceae</taxon>
        <taxon>Amycolatopsis</taxon>
    </lineage>
</organism>
<protein>
    <submittedName>
        <fullName evidence="1">Uncharacterized protein</fullName>
    </submittedName>
</protein>
<dbReference type="EMBL" id="SFCC01000007">
    <property type="protein sequence ID" value="RZQ63075.1"/>
    <property type="molecule type" value="Genomic_DNA"/>
</dbReference>
<reference evidence="1 2" key="1">
    <citation type="submission" date="2019-02" db="EMBL/GenBank/DDBJ databases">
        <title>Draft genome sequence of Amycolatopsis sp. 8-3EHSu isolated from roots of Suaeda maritima.</title>
        <authorList>
            <person name="Duangmal K."/>
            <person name="Chantavorakit T."/>
        </authorList>
    </citation>
    <scope>NUCLEOTIDE SEQUENCE [LARGE SCALE GENOMIC DNA]</scope>
    <source>
        <strain evidence="1 2">8-3EHSu</strain>
    </source>
</reference>
<dbReference type="OrthoDB" id="6099217at2"/>
<accession>A0A4V2ELX4</accession>
<name>A0A4V2ELX4_9PSEU</name>
<proteinExistence type="predicted"/>
<dbReference type="Proteomes" id="UP000292003">
    <property type="component" value="Unassembled WGS sequence"/>
</dbReference>
<dbReference type="RefSeq" id="WP_130476079.1">
    <property type="nucleotide sequence ID" value="NZ_SFCC01000007.1"/>
</dbReference>
<comment type="caution">
    <text evidence="1">The sequence shown here is derived from an EMBL/GenBank/DDBJ whole genome shotgun (WGS) entry which is preliminary data.</text>
</comment>